<dbReference type="SMART" id="SM00054">
    <property type="entry name" value="EFh"/>
    <property type="match status" value="2"/>
</dbReference>
<dbReference type="PROSITE" id="PS00018">
    <property type="entry name" value="EF_HAND_1"/>
    <property type="match status" value="2"/>
</dbReference>
<evidence type="ECO:0000259" key="2">
    <source>
        <dbReference type="PROSITE" id="PS50222"/>
    </source>
</evidence>
<evidence type="ECO:0000313" key="4">
    <source>
        <dbReference type="Proteomes" id="UP001363151"/>
    </source>
</evidence>
<dbReference type="Gene3D" id="1.10.238.10">
    <property type="entry name" value="EF-hand"/>
    <property type="match status" value="1"/>
</dbReference>
<reference evidence="3 4" key="1">
    <citation type="submission" date="2024-03" db="EMBL/GenBank/DDBJ databases">
        <title>Aureococcus anophagefferens CCMP1851 and Kratosvirus quantuckense: Draft genome of a second virus-susceptible host strain in the model system.</title>
        <authorList>
            <person name="Chase E."/>
            <person name="Truchon A.R."/>
            <person name="Schepens W."/>
            <person name="Wilhelm S.W."/>
        </authorList>
    </citation>
    <scope>NUCLEOTIDE SEQUENCE [LARGE SCALE GENOMIC DNA]</scope>
    <source>
        <strain evidence="3 4">CCMP1851</strain>
    </source>
</reference>
<dbReference type="Pfam" id="PF13499">
    <property type="entry name" value="EF-hand_7"/>
    <property type="match status" value="1"/>
</dbReference>
<keyword evidence="4" id="KW-1185">Reference proteome</keyword>
<dbReference type="InterPro" id="IPR002048">
    <property type="entry name" value="EF_hand_dom"/>
</dbReference>
<feature type="domain" description="EF-hand" evidence="2">
    <location>
        <begin position="148"/>
        <end position="183"/>
    </location>
</feature>
<accession>A0ABR1G7M2</accession>
<comment type="caution">
    <text evidence="3">The sequence shown here is derived from an EMBL/GenBank/DDBJ whole genome shotgun (WGS) entry which is preliminary data.</text>
</comment>
<dbReference type="Proteomes" id="UP001363151">
    <property type="component" value="Unassembled WGS sequence"/>
</dbReference>
<feature type="domain" description="EF-hand" evidence="2">
    <location>
        <begin position="184"/>
        <end position="219"/>
    </location>
</feature>
<evidence type="ECO:0000313" key="3">
    <source>
        <dbReference type="EMBL" id="KAK7249094.1"/>
    </source>
</evidence>
<name>A0ABR1G7M2_AURAN</name>
<evidence type="ECO:0000256" key="1">
    <source>
        <dbReference type="ARBA" id="ARBA00022837"/>
    </source>
</evidence>
<dbReference type="SUPFAM" id="SSF47473">
    <property type="entry name" value="EF-hand"/>
    <property type="match status" value="1"/>
</dbReference>
<proteinExistence type="predicted"/>
<dbReference type="EMBL" id="JBBJCI010000083">
    <property type="protein sequence ID" value="KAK7249094.1"/>
    <property type="molecule type" value="Genomic_DNA"/>
</dbReference>
<sequence>MKRTQVSPSATYILDQFDDEFPDQYNALHEQARFSRGHKECDLAKIGRKLKTEPDFGETLKDPSRLMRRTSHAAPRGGAAMQPAIDRLRNDITRARSRTIAARNQRFNNTPAARRASVAAHARAKSKIFGAQEKRMAHLRQFSRDHETKDLAYRIAFDKYDADDSGFIDADELHAALMHMGLLVDRGGSDKLLAKYDIDGNGQLDFGEFKAMSVDLLFQSDSDGLFVSKETMMRQLERADDARTSLAGLDLSFDAANRAKVACKPGEAINRPRRDPLRDRVSMLETMNMDREDVTVSRNAVEDGAGNG</sequence>
<dbReference type="InterPro" id="IPR018247">
    <property type="entry name" value="EF_Hand_1_Ca_BS"/>
</dbReference>
<dbReference type="PROSITE" id="PS50222">
    <property type="entry name" value="EF_HAND_2"/>
    <property type="match status" value="2"/>
</dbReference>
<dbReference type="CDD" id="cd00051">
    <property type="entry name" value="EFh"/>
    <property type="match status" value="1"/>
</dbReference>
<gene>
    <name evidence="3" type="ORF">SO694_00044234</name>
</gene>
<organism evidence="3 4">
    <name type="scientific">Aureococcus anophagefferens</name>
    <name type="common">Harmful bloom alga</name>
    <dbReference type="NCBI Taxonomy" id="44056"/>
    <lineage>
        <taxon>Eukaryota</taxon>
        <taxon>Sar</taxon>
        <taxon>Stramenopiles</taxon>
        <taxon>Ochrophyta</taxon>
        <taxon>Pelagophyceae</taxon>
        <taxon>Pelagomonadales</taxon>
        <taxon>Pelagomonadaceae</taxon>
        <taxon>Aureococcus</taxon>
    </lineage>
</organism>
<protein>
    <recommendedName>
        <fullName evidence="2">EF-hand domain-containing protein</fullName>
    </recommendedName>
</protein>
<dbReference type="InterPro" id="IPR011992">
    <property type="entry name" value="EF-hand-dom_pair"/>
</dbReference>
<keyword evidence="1" id="KW-0106">Calcium</keyword>